<evidence type="ECO:0000313" key="2">
    <source>
        <dbReference type="Proteomes" id="UP000009168"/>
    </source>
</evidence>
<sequence length="185" mass="22207">MQITINKFKRIFPENRFQLYIIFLNLQIKNSRNHIAMLLNFYNTFRPDKTIEHPILGEISCSGYHDAFKKCQEIVSSSPTKYSIQCYNLHEISMNCYKFDTNEEFQNWINGKLEERKKLNQFLNENGSIQPKLQSRNMFYDVFIQNADKKPDQISNTENEQQIQKYFKEQMMKNKGFFDPDVDEQ</sequence>
<reference evidence="2" key="1">
    <citation type="journal article" date="2006" name="PLoS Biol.">
        <title>Macronuclear genome sequence of the ciliate Tetrahymena thermophila, a model eukaryote.</title>
        <authorList>
            <person name="Eisen J.A."/>
            <person name="Coyne R.S."/>
            <person name="Wu M."/>
            <person name="Wu D."/>
            <person name="Thiagarajan M."/>
            <person name="Wortman J.R."/>
            <person name="Badger J.H."/>
            <person name="Ren Q."/>
            <person name="Amedeo P."/>
            <person name="Jones K.M."/>
            <person name="Tallon L.J."/>
            <person name="Delcher A.L."/>
            <person name="Salzberg S.L."/>
            <person name="Silva J.C."/>
            <person name="Haas B.J."/>
            <person name="Majoros W.H."/>
            <person name="Farzad M."/>
            <person name="Carlton J.M."/>
            <person name="Smith R.K. Jr."/>
            <person name="Garg J."/>
            <person name="Pearlman R.E."/>
            <person name="Karrer K.M."/>
            <person name="Sun L."/>
            <person name="Manning G."/>
            <person name="Elde N.C."/>
            <person name="Turkewitz A.P."/>
            <person name="Asai D.J."/>
            <person name="Wilkes D.E."/>
            <person name="Wang Y."/>
            <person name="Cai H."/>
            <person name="Collins K."/>
            <person name="Stewart B.A."/>
            <person name="Lee S.R."/>
            <person name="Wilamowska K."/>
            <person name="Weinberg Z."/>
            <person name="Ruzzo W.L."/>
            <person name="Wloga D."/>
            <person name="Gaertig J."/>
            <person name="Frankel J."/>
            <person name="Tsao C.-C."/>
            <person name="Gorovsky M.A."/>
            <person name="Keeling P.J."/>
            <person name="Waller R.F."/>
            <person name="Patron N.J."/>
            <person name="Cherry J.M."/>
            <person name="Stover N.A."/>
            <person name="Krieger C.J."/>
            <person name="del Toro C."/>
            <person name="Ryder H.F."/>
            <person name="Williamson S.C."/>
            <person name="Barbeau R.A."/>
            <person name="Hamilton E.P."/>
            <person name="Orias E."/>
        </authorList>
    </citation>
    <scope>NUCLEOTIDE SEQUENCE [LARGE SCALE GENOMIC DNA]</scope>
    <source>
        <strain evidence="2">SB210</strain>
    </source>
</reference>
<protein>
    <submittedName>
        <fullName evidence="1">Uncharacterized protein</fullName>
    </submittedName>
</protein>
<evidence type="ECO:0000313" key="1">
    <source>
        <dbReference type="EMBL" id="EAR96859.2"/>
    </source>
</evidence>
<dbReference type="EMBL" id="GG662673">
    <property type="protein sequence ID" value="EAR96859.2"/>
    <property type="molecule type" value="Genomic_DNA"/>
</dbReference>
<dbReference type="KEGG" id="tet:TTHERM_00193510"/>
<dbReference type="Proteomes" id="UP000009168">
    <property type="component" value="Unassembled WGS sequence"/>
</dbReference>
<accession>Q23KI4</accession>
<dbReference type="RefSeq" id="XP_001017104.2">
    <property type="nucleotide sequence ID" value="XM_001017104.2"/>
</dbReference>
<dbReference type="OrthoDB" id="296251at2759"/>
<organism evidence="1 2">
    <name type="scientific">Tetrahymena thermophila (strain SB210)</name>
    <dbReference type="NCBI Taxonomy" id="312017"/>
    <lineage>
        <taxon>Eukaryota</taxon>
        <taxon>Sar</taxon>
        <taxon>Alveolata</taxon>
        <taxon>Ciliophora</taxon>
        <taxon>Intramacronucleata</taxon>
        <taxon>Oligohymenophorea</taxon>
        <taxon>Hymenostomatida</taxon>
        <taxon>Tetrahymenina</taxon>
        <taxon>Tetrahymenidae</taxon>
        <taxon>Tetrahymena</taxon>
    </lineage>
</organism>
<dbReference type="InParanoid" id="Q23KI4"/>
<dbReference type="eggNOG" id="ENOG502SWFA">
    <property type="taxonomic scope" value="Eukaryota"/>
</dbReference>
<name>Q23KI4_TETTS</name>
<proteinExistence type="predicted"/>
<dbReference type="GeneID" id="7845971"/>
<keyword evidence="2" id="KW-1185">Reference proteome</keyword>
<dbReference type="HOGENOM" id="CLU_1800208_0_0_1"/>
<dbReference type="AlphaFoldDB" id="Q23KI4"/>
<gene>
    <name evidence="1" type="ORF">TTHERM_00193510</name>
</gene>